<dbReference type="GO" id="GO:0005829">
    <property type="term" value="C:cytosol"/>
    <property type="evidence" value="ECO:0007669"/>
    <property type="project" value="TreeGrafter"/>
</dbReference>
<sequence length="461" mass="49633">MSEELDLVVRGGTVVTADAAFSADVGIRGERVAAIGSRLPAARVIDAGGCLVVPGAIDPHTHFDTRIGGDPTADDYESGSRAAAAGGITSFINFAFQEAGASLRETVEAEFAKARGRTHLDFTLHVVVTDPDRESLADEVRSLASFGLASLKVFTAVAGLELRREQLLKVFQAAADAGAIVAVHAEDGPLVTHLTRRLLAAGKTGVEHLPEARPPESEALAVSYVCAYGRATGCPLYIVHLSCAAALESVRAARSLGTRVYVETRPAYLYLDESRYRLPEREGNKFVTWPPLRTAGDQAALWAGLASGEIQTYGTDHTTWMRAQKMAADRNFDQIPGGISNVQTSIGMLYSEGVGGGRISVNRFVQAVSTNPARLFGLWPQKGTIAVGSDADLVLIDPDRTFRIEESEMQSRSDFDPYDGRECRGWPVLTISRGEVIVEDGEVRSRPGRGRLLPRRPFEPL</sequence>
<dbReference type="InterPro" id="IPR050378">
    <property type="entry name" value="Metallo-dep_Hydrolases_sf"/>
</dbReference>
<accession>A0A934K9E6</accession>
<protein>
    <submittedName>
        <fullName evidence="7">Dihydropyrimidinase</fullName>
        <ecNumber evidence="7">3.5.2.2</ecNumber>
    </submittedName>
</protein>
<evidence type="ECO:0000256" key="3">
    <source>
        <dbReference type="ARBA" id="ARBA00022723"/>
    </source>
</evidence>
<evidence type="ECO:0000259" key="6">
    <source>
        <dbReference type="Pfam" id="PF01979"/>
    </source>
</evidence>
<evidence type="ECO:0000256" key="4">
    <source>
        <dbReference type="ARBA" id="ARBA00022801"/>
    </source>
</evidence>
<dbReference type="Proteomes" id="UP000612893">
    <property type="component" value="Unassembled WGS sequence"/>
</dbReference>
<dbReference type="EMBL" id="JAEKNR010000136">
    <property type="protein sequence ID" value="MBJ7599008.1"/>
    <property type="molecule type" value="Genomic_DNA"/>
</dbReference>
<dbReference type="Gene3D" id="2.30.40.10">
    <property type="entry name" value="Urease, subunit C, domain 1"/>
    <property type="match status" value="1"/>
</dbReference>
<dbReference type="InterPro" id="IPR006680">
    <property type="entry name" value="Amidohydro-rel"/>
</dbReference>
<comment type="caution">
    <text evidence="7">The sequence shown here is derived from an EMBL/GenBank/DDBJ whole genome shotgun (WGS) entry which is preliminary data.</text>
</comment>
<keyword evidence="8" id="KW-1185">Reference proteome</keyword>
<dbReference type="InterPro" id="IPR011059">
    <property type="entry name" value="Metal-dep_hydrolase_composite"/>
</dbReference>
<dbReference type="FunFam" id="3.20.20.140:FF:000174">
    <property type="entry name" value="Dihydropyrimidinase-related protein 2"/>
    <property type="match status" value="1"/>
</dbReference>
<dbReference type="AlphaFoldDB" id="A0A934K9E6"/>
<dbReference type="NCBIfam" id="TIGR02033">
    <property type="entry name" value="D-hydantoinase"/>
    <property type="match status" value="1"/>
</dbReference>
<evidence type="ECO:0000256" key="5">
    <source>
        <dbReference type="PIRSR" id="PIRSR611778-50"/>
    </source>
</evidence>
<evidence type="ECO:0000313" key="7">
    <source>
        <dbReference type="EMBL" id="MBJ7599008.1"/>
    </source>
</evidence>
<dbReference type="PANTHER" id="PTHR11647:SF1">
    <property type="entry name" value="COLLAPSIN RESPONSE MEDIATOR PROTEIN"/>
    <property type="match status" value="1"/>
</dbReference>
<dbReference type="GO" id="GO:0004157">
    <property type="term" value="F:dihydropyrimidinase activity"/>
    <property type="evidence" value="ECO:0007669"/>
    <property type="project" value="UniProtKB-EC"/>
</dbReference>
<dbReference type="InterPro" id="IPR032466">
    <property type="entry name" value="Metal_Hydrolase"/>
</dbReference>
<dbReference type="RefSeq" id="WP_338202324.1">
    <property type="nucleotide sequence ID" value="NZ_JAEKNR010000136.1"/>
</dbReference>
<dbReference type="PANTHER" id="PTHR11647">
    <property type="entry name" value="HYDRANTOINASE/DIHYDROPYRIMIDINASE FAMILY MEMBER"/>
    <property type="match status" value="1"/>
</dbReference>
<proteinExistence type="inferred from homology"/>
<dbReference type="InterPro" id="IPR011778">
    <property type="entry name" value="Hydantoinase/dihydroPyrase"/>
</dbReference>
<feature type="domain" description="Amidohydrolase-related" evidence="6">
    <location>
        <begin position="51"/>
        <end position="436"/>
    </location>
</feature>
<dbReference type="Gene3D" id="3.20.20.140">
    <property type="entry name" value="Metal-dependent hydrolases"/>
    <property type="match status" value="1"/>
</dbReference>
<dbReference type="SUPFAM" id="SSF51338">
    <property type="entry name" value="Composite domain of metallo-dependent hydrolases"/>
    <property type="match status" value="2"/>
</dbReference>
<organism evidence="7 8">
    <name type="scientific">Candidatus Nephthysia bennettiae</name>
    <dbReference type="NCBI Taxonomy" id="3127016"/>
    <lineage>
        <taxon>Bacteria</taxon>
        <taxon>Bacillati</taxon>
        <taxon>Candidatus Dormiibacterota</taxon>
        <taxon>Candidatus Dormibacteria</taxon>
        <taxon>Candidatus Dormibacterales</taxon>
        <taxon>Candidatus Dormibacteraceae</taxon>
        <taxon>Candidatus Nephthysia</taxon>
    </lineage>
</organism>
<evidence type="ECO:0000256" key="1">
    <source>
        <dbReference type="ARBA" id="ARBA00001947"/>
    </source>
</evidence>
<dbReference type="CDD" id="cd01314">
    <property type="entry name" value="D-HYD"/>
    <property type="match status" value="1"/>
</dbReference>
<evidence type="ECO:0000256" key="2">
    <source>
        <dbReference type="ARBA" id="ARBA00008829"/>
    </source>
</evidence>
<keyword evidence="3" id="KW-0479">Metal-binding</keyword>
<keyword evidence="4 7" id="KW-0378">Hydrolase</keyword>
<dbReference type="EC" id="3.5.2.2" evidence="7"/>
<dbReference type="SUPFAM" id="SSF51556">
    <property type="entry name" value="Metallo-dependent hydrolases"/>
    <property type="match status" value="1"/>
</dbReference>
<evidence type="ECO:0000313" key="8">
    <source>
        <dbReference type="Proteomes" id="UP000612893"/>
    </source>
</evidence>
<comment type="similarity">
    <text evidence="2">Belongs to the metallo-dependent hydrolases superfamily. Hydantoinase/dihydropyrimidinase family.</text>
</comment>
<dbReference type="GO" id="GO:0046872">
    <property type="term" value="F:metal ion binding"/>
    <property type="evidence" value="ECO:0007669"/>
    <property type="project" value="UniProtKB-KW"/>
</dbReference>
<name>A0A934K9E6_9BACT</name>
<reference evidence="7" key="1">
    <citation type="submission" date="2020-10" db="EMBL/GenBank/DDBJ databases">
        <title>Ca. Dormibacterota MAGs.</title>
        <authorList>
            <person name="Montgomery K."/>
        </authorList>
    </citation>
    <scope>NUCLEOTIDE SEQUENCE [LARGE SCALE GENOMIC DNA]</scope>
    <source>
        <strain evidence="7">SC8812_S17_10</strain>
    </source>
</reference>
<gene>
    <name evidence="7" type="primary">hydA</name>
    <name evidence="7" type="ORF">JF922_13110</name>
</gene>
<comment type="PTM">
    <text evidence="5">Carbamylation allows a single lysine to coordinate two divalent metal cations.</text>
</comment>
<feature type="modified residue" description="N6-carboxylysine" evidence="5">
    <location>
        <position position="152"/>
    </location>
</feature>
<comment type="cofactor">
    <cofactor evidence="1">
        <name>Zn(2+)</name>
        <dbReference type="ChEBI" id="CHEBI:29105"/>
    </cofactor>
</comment>
<dbReference type="Pfam" id="PF01979">
    <property type="entry name" value="Amidohydro_1"/>
    <property type="match status" value="1"/>
</dbReference>